<accession>A0AAX6MVP0</accession>
<sequence>MASIIARRALTQRAFSTTARRFAADPALKEETKRNPELMILGGVMVLALGGAGLYFGRSPTQATSEAPVGMAKSGMPWETGATEGKYRYHPGGDPSAVPKDAPSAVNVVVIPDVNLPKHLHDKYNKWGKDGY</sequence>
<reference evidence="2 3" key="1">
    <citation type="journal article" date="2024" name="Front Chem Biol">
        <title>Unveiling the potential of Daldinia eschscholtzii MFLUCC 19-0629 through bioactivity and bioinformatics studies for enhanced sustainable agriculture production.</title>
        <authorList>
            <person name="Brooks S."/>
            <person name="Weaver J.A."/>
            <person name="Klomchit A."/>
            <person name="Alharthi S.A."/>
            <person name="Onlamun T."/>
            <person name="Nurani R."/>
            <person name="Vong T.K."/>
            <person name="Alberti F."/>
            <person name="Greco C."/>
        </authorList>
    </citation>
    <scope>NUCLEOTIDE SEQUENCE [LARGE SCALE GENOMIC DNA]</scope>
    <source>
        <strain evidence="2">MFLUCC 19-0629</strain>
    </source>
</reference>
<keyword evidence="1" id="KW-0812">Transmembrane</keyword>
<feature type="transmembrane region" description="Helical" evidence="1">
    <location>
        <begin position="38"/>
        <end position="57"/>
    </location>
</feature>
<evidence type="ECO:0000313" key="3">
    <source>
        <dbReference type="Proteomes" id="UP001369815"/>
    </source>
</evidence>
<dbReference type="AlphaFoldDB" id="A0AAX6MVP0"/>
<protein>
    <submittedName>
        <fullName evidence="2">Uncharacterized protein</fullName>
    </submittedName>
</protein>
<keyword evidence="3" id="KW-1185">Reference proteome</keyword>
<keyword evidence="1" id="KW-0472">Membrane</keyword>
<dbReference type="Proteomes" id="UP001369815">
    <property type="component" value="Unassembled WGS sequence"/>
</dbReference>
<evidence type="ECO:0000313" key="2">
    <source>
        <dbReference type="EMBL" id="KAK6956467.1"/>
    </source>
</evidence>
<proteinExistence type="predicted"/>
<keyword evidence="1" id="KW-1133">Transmembrane helix</keyword>
<dbReference type="PANTHER" id="PTHR40466:SF1">
    <property type="entry name" value="FUNGAL PROTEIN"/>
    <property type="match status" value="1"/>
</dbReference>
<name>A0AAX6MVP0_9PEZI</name>
<evidence type="ECO:0000256" key="1">
    <source>
        <dbReference type="SAM" id="Phobius"/>
    </source>
</evidence>
<gene>
    <name evidence="2" type="ORF">Daesc_001745</name>
</gene>
<dbReference type="EMBL" id="JBANMG010000002">
    <property type="protein sequence ID" value="KAK6956467.1"/>
    <property type="molecule type" value="Genomic_DNA"/>
</dbReference>
<dbReference type="PANTHER" id="PTHR40466">
    <property type="entry name" value="EXPRESSED PROTEIN"/>
    <property type="match status" value="1"/>
</dbReference>
<dbReference type="InterPro" id="IPR039965">
    <property type="entry name" value="C3H7.08c"/>
</dbReference>
<comment type="caution">
    <text evidence="2">The sequence shown here is derived from an EMBL/GenBank/DDBJ whole genome shotgun (WGS) entry which is preliminary data.</text>
</comment>
<organism evidence="2 3">
    <name type="scientific">Daldinia eschscholtzii</name>
    <dbReference type="NCBI Taxonomy" id="292717"/>
    <lineage>
        <taxon>Eukaryota</taxon>
        <taxon>Fungi</taxon>
        <taxon>Dikarya</taxon>
        <taxon>Ascomycota</taxon>
        <taxon>Pezizomycotina</taxon>
        <taxon>Sordariomycetes</taxon>
        <taxon>Xylariomycetidae</taxon>
        <taxon>Xylariales</taxon>
        <taxon>Hypoxylaceae</taxon>
        <taxon>Daldinia</taxon>
    </lineage>
</organism>